<keyword evidence="2" id="KW-1185">Reference proteome</keyword>
<protein>
    <recommendedName>
        <fullName evidence="3">Esterase</fullName>
    </recommendedName>
</protein>
<dbReference type="InterPro" id="IPR029058">
    <property type="entry name" value="AB_hydrolase_fold"/>
</dbReference>
<dbReference type="Proteomes" id="UP000051202">
    <property type="component" value="Unassembled WGS sequence"/>
</dbReference>
<evidence type="ECO:0000313" key="2">
    <source>
        <dbReference type="Proteomes" id="UP000051202"/>
    </source>
</evidence>
<comment type="caution">
    <text evidence="1">The sequence shown here is derived from an EMBL/GenBank/DDBJ whole genome shotgun (WGS) entry which is preliminary data.</text>
</comment>
<evidence type="ECO:0000313" key="1">
    <source>
        <dbReference type="EMBL" id="KRU22162.1"/>
    </source>
</evidence>
<reference evidence="1 2" key="1">
    <citation type="submission" date="2015-11" db="EMBL/GenBank/DDBJ databases">
        <title>Permanent draft genome of Psychrobacter piscatorii LQ58.</title>
        <authorList>
            <person name="Zhou M."/>
            <person name="Dong B."/>
            <person name="Liu Q."/>
        </authorList>
    </citation>
    <scope>NUCLEOTIDE SEQUENCE [LARGE SCALE GENOMIC DNA]</scope>
    <source>
        <strain evidence="1 2">LQ58</strain>
    </source>
</reference>
<dbReference type="InterPro" id="IPR008886">
    <property type="entry name" value="UPF0227/Esterase_YqiA"/>
</dbReference>
<dbReference type="Pfam" id="PF05728">
    <property type="entry name" value="UPF0227"/>
    <property type="match status" value="1"/>
</dbReference>
<gene>
    <name evidence="1" type="ORF">AS194_09455</name>
</gene>
<accession>A0A0T6DQS3</accession>
<organism evidence="1 2">
    <name type="scientific">Psychrobacter piscatorii</name>
    <dbReference type="NCBI Taxonomy" id="554343"/>
    <lineage>
        <taxon>Bacteria</taxon>
        <taxon>Pseudomonadati</taxon>
        <taxon>Pseudomonadota</taxon>
        <taxon>Gammaproteobacteria</taxon>
        <taxon>Moraxellales</taxon>
        <taxon>Moraxellaceae</taxon>
        <taxon>Psychrobacter</taxon>
    </lineage>
</organism>
<dbReference type="STRING" id="554343.AS194_09455"/>
<dbReference type="Gene3D" id="3.40.50.1820">
    <property type="entry name" value="alpha/beta hydrolase"/>
    <property type="match status" value="1"/>
</dbReference>
<dbReference type="RefSeq" id="WP_058025055.1">
    <property type="nucleotide sequence ID" value="NZ_LNDJ01000077.1"/>
</dbReference>
<proteinExistence type="predicted"/>
<dbReference type="PANTHER" id="PTHR35602">
    <property type="entry name" value="ESTERASE YQIA-RELATED"/>
    <property type="match status" value="1"/>
</dbReference>
<sequence>MNLIYIHGLDSDANSTKGLLLEKYCQQHHPDITVLRPDLNKSPAQVREQLLSLIEGLNNSQDEQTGSSNTVLVGSSLGGYFSTLISNQIDCPALLLNPSTQPHITLQRFSDNSASNQDSSDESSDNKVLHTTAGGWRITPSDLQWFADHQLSEVHYPKKIAVLLKQGDELLNAELSQAFYQGQGASVTVQAGGDHRFSDFGEQLPMVIEMLRELVRS</sequence>
<evidence type="ECO:0008006" key="3">
    <source>
        <dbReference type="Google" id="ProtNLM"/>
    </source>
</evidence>
<dbReference type="PANTHER" id="PTHR35602:SF3">
    <property type="entry name" value="ESTERASE YQIA"/>
    <property type="match status" value="1"/>
</dbReference>
<dbReference type="AlphaFoldDB" id="A0A0T6DQS3"/>
<dbReference type="EMBL" id="LNDJ01000077">
    <property type="protein sequence ID" value="KRU22162.1"/>
    <property type="molecule type" value="Genomic_DNA"/>
</dbReference>
<name>A0A0T6DQS3_9GAMM</name>
<dbReference type="SUPFAM" id="SSF53474">
    <property type="entry name" value="alpha/beta-Hydrolases"/>
    <property type="match status" value="1"/>
</dbReference>